<dbReference type="Proteomes" id="UP000250197">
    <property type="component" value="Chromosome"/>
</dbReference>
<evidence type="ECO:0000256" key="1">
    <source>
        <dbReference type="SAM" id="Phobius"/>
    </source>
</evidence>
<name>A0A2Z2J5K5_CORST</name>
<keyword evidence="1" id="KW-1133">Transmembrane helix</keyword>
<proteinExistence type="predicted"/>
<keyword evidence="1" id="KW-0812">Transmembrane</keyword>
<evidence type="ECO:0000313" key="2">
    <source>
        <dbReference type="EMBL" id="ART21891.1"/>
    </source>
</evidence>
<dbReference type="AlphaFoldDB" id="A0A2Z2J5K5"/>
<sequence>MVGSHWLGFFRGNETQSAVFVANATRKGTIRGKPVEGDQHESVENFPPQTLSFQIAPVDEPSKAVPAQTEANEPELAEADGKVYPFSWWKAGLSAFFLLVGFTDFSADPGTSLFFIIPSAWYLLMSAIYRDKLHKRRWLWVWAVAFACLIIF</sequence>
<dbReference type="RefSeq" id="WP_086891921.1">
    <property type="nucleotide sequence ID" value="NZ_CP021252.1"/>
</dbReference>
<reference evidence="2 3" key="1">
    <citation type="submission" date="2017-05" db="EMBL/GenBank/DDBJ databases">
        <title>Complete genome sequence of Corynebacterium striatum KC-Na-1 isolated from Neophocaena asiaeorientalis in Korea.</title>
        <authorList>
            <person name="Kim J.H."/>
            <person name="Lee K."/>
        </authorList>
    </citation>
    <scope>NUCLEOTIDE SEQUENCE [LARGE SCALE GENOMIC DNA]</scope>
    <source>
        <strain evidence="2 3">KC-Na-01</strain>
    </source>
</reference>
<accession>A0A2Z2J5K5</accession>
<keyword evidence="1" id="KW-0472">Membrane</keyword>
<organism evidence="2 3">
    <name type="scientific">Corynebacterium striatum</name>
    <dbReference type="NCBI Taxonomy" id="43770"/>
    <lineage>
        <taxon>Bacteria</taxon>
        <taxon>Bacillati</taxon>
        <taxon>Actinomycetota</taxon>
        <taxon>Actinomycetes</taxon>
        <taxon>Mycobacteriales</taxon>
        <taxon>Corynebacteriaceae</taxon>
        <taxon>Corynebacterium</taxon>
    </lineage>
</organism>
<gene>
    <name evidence="2" type="ORF">CBE89_10635</name>
</gene>
<dbReference type="EMBL" id="CP021252">
    <property type="protein sequence ID" value="ART21891.1"/>
    <property type="molecule type" value="Genomic_DNA"/>
</dbReference>
<evidence type="ECO:0000313" key="3">
    <source>
        <dbReference type="Proteomes" id="UP000250197"/>
    </source>
</evidence>
<feature type="transmembrane region" description="Helical" evidence="1">
    <location>
        <begin position="113"/>
        <end position="129"/>
    </location>
</feature>
<dbReference type="KEGG" id="cstr:CBE89_10635"/>
<protein>
    <submittedName>
        <fullName evidence="2">Uncharacterized protein</fullName>
    </submittedName>
</protein>